<organism evidence="3 4">
    <name type="scientific">Dendrobium chrysotoxum</name>
    <name type="common">Orchid</name>
    <dbReference type="NCBI Taxonomy" id="161865"/>
    <lineage>
        <taxon>Eukaryota</taxon>
        <taxon>Viridiplantae</taxon>
        <taxon>Streptophyta</taxon>
        <taxon>Embryophyta</taxon>
        <taxon>Tracheophyta</taxon>
        <taxon>Spermatophyta</taxon>
        <taxon>Magnoliopsida</taxon>
        <taxon>Liliopsida</taxon>
        <taxon>Asparagales</taxon>
        <taxon>Orchidaceae</taxon>
        <taxon>Epidendroideae</taxon>
        <taxon>Malaxideae</taxon>
        <taxon>Dendrobiinae</taxon>
        <taxon>Dendrobium</taxon>
    </lineage>
</organism>
<reference evidence="3 4" key="1">
    <citation type="journal article" date="2021" name="Hortic Res">
        <title>Chromosome-scale assembly of the Dendrobium chrysotoxum genome enhances the understanding of orchid evolution.</title>
        <authorList>
            <person name="Zhang Y."/>
            <person name="Zhang G.Q."/>
            <person name="Zhang D."/>
            <person name="Liu X.D."/>
            <person name="Xu X.Y."/>
            <person name="Sun W.H."/>
            <person name="Yu X."/>
            <person name="Zhu X."/>
            <person name="Wang Z.W."/>
            <person name="Zhao X."/>
            <person name="Zhong W.Y."/>
            <person name="Chen H."/>
            <person name="Yin W.L."/>
            <person name="Huang T."/>
            <person name="Niu S.C."/>
            <person name="Liu Z.J."/>
        </authorList>
    </citation>
    <scope>NUCLEOTIDE SEQUENCE [LARGE SCALE GENOMIC DNA]</scope>
    <source>
        <strain evidence="3">Lindl</strain>
    </source>
</reference>
<evidence type="ECO:0000256" key="2">
    <source>
        <dbReference type="PROSITE-ProRule" id="PRU00708"/>
    </source>
</evidence>
<dbReference type="InterPro" id="IPR011990">
    <property type="entry name" value="TPR-like_helical_dom_sf"/>
</dbReference>
<gene>
    <name evidence="3" type="ORF">IEQ34_013291</name>
</gene>
<dbReference type="PROSITE" id="PS51375">
    <property type="entry name" value="PPR"/>
    <property type="match status" value="1"/>
</dbReference>
<keyword evidence="1" id="KW-0677">Repeat</keyword>
<protein>
    <recommendedName>
        <fullName evidence="5">Pentatricopeptide repeat-containing protein</fullName>
    </recommendedName>
</protein>
<dbReference type="GO" id="GO:0003723">
    <property type="term" value="F:RNA binding"/>
    <property type="evidence" value="ECO:0007669"/>
    <property type="project" value="InterPro"/>
</dbReference>
<dbReference type="InterPro" id="IPR002885">
    <property type="entry name" value="PPR_rpt"/>
</dbReference>
<name>A0AAV7GN79_DENCH</name>
<accession>A0AAV7GN79</accession>
<dbReference type="EMBL" id="JAGFBR010000012">
    <property type="protein sequence ID" value="KAH0457976.1"/>
    <property type="molecule type" value="Genomic_DNA"/>
</dbReference>
<evidence type="ECO:0000313" key="4">
    <source>
        <dbReference type="Proteomes" id="UP000775213"/>
    </source>
</evidence>
<dbReference type="Proteomes" id="UP000775213">
    <property type="component" value="Unassembled WGS sequence"/>
</dbReference>
<dbReference type="PANTHER" id="PTHR47926">
    <property type="entry name" value="PENTATRICOPEPTIDE REPEAT-CONTAINING PROTEIN"/>
    <property type="match status" value="1"/>
</dbReference>
<sequence length="64" mass="6987">MVGLMSACAQLDMNVNCGNMERAAILFDLMQIRDMVSYCSLMSGYSILGSGAKAAKLFDKMLKE</sequence>
<proteinExistence type="predicted"/>
<dbReference type="AlphaFoldDB" id="A0AAV7GN79"/>
<dbReference type="Gene3D" id="1.25.40.10">
    <property type="entry name" value="Tetratricopeptide repeat domain"/>
    <property type="match status" value="1"/>
</dbReference>
<keyword evidence="4" id="KW-1185">Reference proteome</keyword>
<dbReference type="GO" id="GO:0009451">
    <property type="term" value="P:RNA modification"/>
    <property type="evidence" value="ECO:0007669"/>
    <property type="project" value="InterPro"/>
</dbReference>
<evidence type="ECO:0000313" key="3">
    <source>
        <dbReference type="EMBL" id="KAH0457976.1"/>
    </source>
</evidence>
<evidence type="ECO:0000256" key="1">
    <source>
        <dbReference type="ARBA" id="ARBA00022737"/>
    </source>
</evidence>
<dbReference type="Pfam" id="PF01535">
    <property type="entry name" value="PPR"/>
    <property type="match status" value="1"/>
</dbReference>
<dbReference type="NCBIfam" id="TIGR00756">
    <property type="entry name" value="PPR"/>
    <property type="match status" value="1"/>
</dbReference>
<feature type="repeat" description="PPR" evidence="2">
    <location>
        <begin position="34"/>
        <end position="64"/>
    </location>
</feature>
<dbReference type="PANTHER" id="PTHR47926:SF467">
    <property type="entry name" value="REPEAT-CONTAINING PROTEIN, PUTATIVE-RELATED"/>
    <property type="match status" value="1"/>
</dbReference>
<dbReference type="InterPro" id="IPR046960">
    <property type="entry name" value="PPR_At4g14850-like_plant"/>
</dbReference>
<evidence type="ECO:0008006" key="5">
    <source>
        <dbReference type="Google" id="ProtNLM"/>
    </source>
</evidence>
<comment type="caution">
    <text evidence="3">The sequence shown here is derived from an EMBL/GenBank/DDBJ whole genome shotgun (WGS) entry which is preliminary data.</text>
</comment>